<proteinExistence type="predicted"/>
<sequence>MLIESTVPPTAKTDGDAVGASMVFIMRLVLAVTALLTLSVAPGDLGNYHGPRSLLSWIIFGGYFLHSLTLLLAARRYRTPFFHGKTVYWIDLGWYALMVYCTGGGKSFFFPFFFFVILTASFQWGFDEGARITLGATLALALATWFTDSDINVGHLLLRISFVLA</sequence>
<organism evidence="2 3">
    <name type="scientific">Duganella callida</name>
    <dbReference type="NCBI Taxonomy" id="2561932"/>
    <lineage>
        <taxon>Bacteria</taxon>
        <taxon>Pseudomonadati</taxon>
        <taxon>Pseudomonadota</taxon>
        <taxon>Betaproteobacteria</taxon>
        <taxon>Burkholderiales</taxon>
        <taxon>Oxalobacteraceae</taxon>
        <taxon>Telluria group</taxon>
        <taxon>Duganella</taxon>
    </lineage>
</organism>
<reference evidence="2 3" key="1">
    <citation type="submission" date="2019-03" db="EMBL/GenBank/DDBJ databases">
        <title>Draft Genome Sequence of Duganella callidus sp. nov., a Novel Duganella Species Isolated from Cultivated Soil.</title>
        <authorList>
            <person name="Raths R."/>
            <person name="Peta V."/>
            <person name="Bucking H."/>
        </authorList>
    </citation>
    <scope>NUCLEOTIDE SEQUENCE [LARGE SCALE GENOMIC DNA]</scope>
    <source>
        <strain evidence="2 3">DN04</strain>
    </source>
</reference>
<feature type="transmembrane region" description="Helical" evidence="1">
    <location>
        <begin position="94"/>
        <end position="118"/>
    </location>
</feature>
<dbReference type="Proteomes" id="UP000297729">
    <property type="component" value="Unassembled WGS sequence"/>
</dbReference>
<keyword evidence="1" id="KW-1133">Transmembrane helix</keyword>
<evidence type="ECO:0000313" key="2">
    <source>
        <dbReference type="EMBL" id="TFW18802.1"/>
    </source>
</evidence>
<evidence type="ECO:0000313" key="3">
    <source>
        <dbReference type="Proteomes" id="UP000297729"/>
    </source>
</evidence>
<evidence type="ECO:0000256" key="1">
    <source>
        <dbReference type="SAM" id="Phobius"/>
    </source>
</evidence>
<gene>
    <name evidence="2" type="ORF">E4L98_17405</name>
</gene>
<keyword evidence="1" id="KW-0812">Transmembrane</keyword>
<accession>A0A4Y9SDE8</accession>
<keyword evidence="3" id="KW-1185">Reference proteome</keyword>
<feature type="non-terminal residue" evidence="2">
    <location>
        <position position="165"/>
    </location>
</feature>
<keyword evidence="2" id="KW-0808">Transferase</keyword>
<dbReference type="GO" id="GO:0016301">
    <property type="term" value="F:kinase activity"/>
    <property type="evidence" value="ECO:0007669"/>
    <property type="project" value="UniProtKB-KW"/>
</dbReference>
<feature type="transmembrane region" description="Helical" evidence="1">
    <location>
        <begin position="54"/>
        <end position="74"/>
    </location>
</feature>
<keyword evidence="1" id="KW-0472">Membrane</keyword>
<feature type="transmembrane region" description="Helical" evidence="1">
    <location>
        <begin position="20"/>
        <end position="42"/>
    </location>
</feature>
<dbReference type="EMBL" id="SPVG01000179">
    <property type="protein sequence ID" value="TFW18802.1"/>
    <property type="molecule type" value="Genomic_DNA"/>
</dbReference>
<comment type="caution">
    <text evidence="2">The sequence shown here is derived from an EMBL/GenBank/DDBJ whole genome shotgun (WGS) entry which is preliminary data.</text>
</comment>
<keyword evidence="2" id="KW-0418">Kinase</keyword>
<protein>
    <submittedName>
        <fullName evidence="2">Histidine kinase</fullName>
    </submittedName>
</protein>
<name>A0A4Y9SDE8_9BURK</name>
<dbReference type="AlphaFoldDB" id="A0A4Y9SDE8"/>
<feature type="transmembrane region" description="Helical" evidence="1">
    <location>
        <begin position="130"/>
        <end position="147"/>
    </location>
</feature>